<gene>
    <name evidence="1" type="ORF">UFOVP26_139</name>
</gene>
<evidence type="ECO:0000313" key="1">
    <source>
        <dbReference type="EMBL" id="CAB4122235.1"/>
    </source>
</evidence>
<name>A0A6J5KLD1_9CAUD</name>
<protein>
    <submittedName>
        <fullName evidence="1">Uncharacterized protein</fullName>
    </submittedName>
</protein>
<organism evidence="1">
    <name type="scientific">uncultured Caudovirales phage</name>
    <dbReference type="NCBI Taxonomy" id="2100421"/>
    <lineage>
        <taxon>Viruses</taxon>
        <taxon>Duplodnaviria</taxon>
        <taxon>Heunggongvirae</taxon>
        <taxon>Uroviricota</taxon>
        <taxon>Caudoviricetes</taxon>
        <taxon>Peduoviridae</taxon>
        <taxon>Maltschvirus</taxon>
        <taxon>Maltschvirus maltsch</taxon>
    </lineage>
</organism>
<accession>A0A6J5KLD1</accession>
<reference evidence="1" key="1">
    <citation type="submission" date="2020-04" db="EMBL/GenBank/DDBJ databases">
        <authorList>
            <person name="Chiriac C."/>
            <person name="Salcher M."/>
            <person name="Ghai R."/>
            <person name="Kavagutti S V."/>
        </authorList>
    </citation>
    <scope>NUCLEOTIDE SEQUENCE</scope>
</reference>
<dbReference type="EMBL" id="LR796152">
    <property type="protein sequence ID" value="CAB4122235.1"/>
    <property type="molecule type" value="Genomic_DNA"/>
</dbReference>
<sequence>MLMIVIELNFYSDRLFLFSKDLVMPTIYSKISLSAEIILGDDDEFEFNQWTDNELKLRRLEYGHSEYSIDFIIPNPDDEISPGLLKVNNSDVYDGTFNVKNNGRTFLFNIEAKCKSNITKGSKEIMDKGNNPIIDSLCVNGQPKVLDDQAVKVEVIFSNKKI</sequence>
<proteinExistence type="predicted"/>